<feature type="compositionally biased region" description="Basic and acidic residues" evidence="1">
    <location>
        <begin position="1055"/>
        <end position="1069"/>
    </location>
</feature>
<feature type="region of interest" description="Disordered" evidence="1">
    <location>
        <begin position="728"/>
        <end position="747"/>
    </location>
</feature>
<protein>
    <submittedName>
        <fullName evidence="2">Uncharacterized protein</fullName>
    </submittedName>
</protein>
<feature type="compositionally biased region" description="Basic residues" evidence="1">
    <location>
        <begin position="841"/>
        <end position="853"/>
    </location>
</feature>
<reference evidence="2 3" key="1">
    <citation type="submission" date="2019-01" db="EMBL/GenBank/DDBJ databases">
        <title>Draft genome sequences of three monokaryotic isolates of the white-rot basidiomycete fungus Dichomitus squalens.</title>
        <authorList>
            <consortium name="DOE Joint Genome Institute"/>
            <person name="Lopez S.C."/>
            <person name="Andreopoulos B."/>
            <person name="Pangilinan J."/>
            <person name="Lipzen A."/>
            <person name="Riley R."/>
            <person name="Ahrendt S."/>
            <person name="Ng V."/>
            <person name="Barry K."/>
            <person name="Daum C."/>
            <person name="Grigoriev I.V."/>
            <person name="Hilden K.S."/>
            <person name="Makela M.R."/>
            <person name="de Vries R.P."/>
        </authorList>
    </citation>
    <scope>NUCLEOTIDE SEQUENCE [LARGE SCALE GENOMIC DNA]</scope>
    <source>
        <strain evidence="2 3">CBS 464.89</strain>
    </source>
</reference>
<feature type="region of interest" description="Disordered" evidence="1">
    <location>
        <begin position="952"/>
        <end position="1082"/>
    </location>
</feature>
<keyword evidence="3" id="KW-1185">Reference proteome</keyword>
<dbReference type="EMBL" id="ML145132">
    <property type="protein sequence ID" value="TBU57852.1"/>
    <property type="molecule type" value="Genomic_DNA"/>
</dbReference>
<feature type="region of interest" description="Disordered" evidence="1">
    <location>
        <begin position="766"/>
        <end position="921"/>
    </location>
</feature>
<sequence length="1524" mass="164424">MDDVVVLIKALAVAASKSRAKDRRHLVEAAEQVSTHVVLLKLSLISEQVAEKLSSFLRTSLANLYAGVTVPMLRLVSAIFETLYHDRVLAAMGNGQDEQRVLWESILHALLSGVLDYLDNNATTEAKDALGDALIPVLGDLCFSLSAPKTSVDLRCTAYNILIDSAASHQENQRTLRDAKVLGGERLGSCIWRTRDYLALESLLNLFARALPSTRGSASGRTRRTAFIHSVFLQTAPPESAVVAKEITDLLERVSSSDWDETSLQIVDALARSSIYYPQPFGVHEVVVGGKIYPSDRLYADVKTFLVNVVLEREDQYESLEILYTTILKIRLTRSSMGRLHIILSLTSPPRLGKDLMKIKKDSATAFSLMVDDESRFLQALKSRGLAPLVSTESLMTHKLSLATEPARLELDSTGRFVKEPTQDERVKNLSQLYRTDEPSDDIVSAGDLDDFAINATIENTLLRKPAHPPVHADEAGEKSAEGDHSSSLTKRPSGNSPQALVSPDSRKVLEAAFGTSDDDLSEFTDEDSPLPKSRILKRTSTMTSLPGRISFEPASVTIPARLARGGVRKLVLSSDDEAPPALPLKQAWNARKTLRRVLTTDTIPAENPSAPAEPDVITSNVSSPVSEKIGRVLVSSTGSECVAGTGKVLRFSDVDIPPPDFNAPLSSPPVVPKSALKGALVTKLPMSRIAASEDALLDSPCTVAAAPRSTRSAMSVVAKATDVLDDLIPASSSPTPGAKKSVKAGLRKKQQLVVVSAPVKAVKRKAIPESSDDDAPLVPRDKETASTPRPAKRARTRSGSGSGFDPVKSPALVSKPTHRDMSETSAKKRSDDSPALRRPMQARKRYHARRTRTSSSSQDAVDKLGSTSGPTVPTGSVMKGTAVDIDYDELPASPPQHSVRPAAAKTSCSPAPSVRKVSAKKATMAKHVAAIAKHARLEELETKVDVKTPATKNVEKMNDLSDSVKDGQEMKTHMTTRARNAARPEGADKRAKAKKVQPSAKAGGAPASMHKSDDVAVVDQNLKPNAGKEEAETGVIPRVLPRPRRAAKGAMKVQEVERPPLKAPKEDAESASAAAHSPDLVPITDPLSVRAADLHTHQGSEGVMEITKTRMNQDYTDVPAAPVAEDFLASDPSNLPFLDDIQPSQPEMVFSDLSTAEVSGQIIHSSSAQATKLRSTKPKVAEMPWDTVAQRVPYSHVDALLASEHNATKHALVSILDKTPMHGLPPWPPVEKCNTIVSPAPQSNVNTIAEKIDGVMGSTTTVAASPTKQVKQEQEVIDLTFDSPPKTAAKVVKSEAAPVHRPHEGIGVSRVVTTGNALFGAGKGERLVPNPFQHLPQPAQRSRAVRFTSPTQLPSGSARCEHDYVKKQQETLTSATRGARGARVLTKDFNEGDETLVDINTGVGDPGLEAIVSVLNKLHQVTVRSIANKFEGVRYEARVGRDELLRYAAADLQALRVQSITHFNRLVDLEVGYATIGRNMIHRTEDLMRSNQQACVTLTAAIEKHDRGMLPKQMPATLITLKL</sequence>
<organism evidence="2 3">
    <name type="scientific">Dichomitus squalens</name>
    <dbReference type="NCBI Taxonomy" id="114155"/>
    <lineage>
        <taxon>Eukaryota</taxon>
        <taxon>Fungi</taxon>
        <taxon>Dikarya</taxon>
        <taxon>Basidiomycota</taxon>
        <taxon>Agaricomycotina</taxon>
        <taxon>Agaricomycetes</taxon>
        <taxon>Polyporales</taxon>
        <taxon>Polyporaceae</taxon>
        <taxon>Dichomitus</taxon>
    </lineage>
</organism>
<feature type="compositionally biased region" description="Acidic residues" evidence="1">
    <location>
        <begin position="519"/>
        <end position="529"/>
    </location>
</feature>
<feature type="region of interest" description="Disordered" evidence="1">
    <location>
        <begin position="463"/>
        <end position="506"/>
    </location>
</feature>
<dbReference type="Proteomes" id="UP000292082">
    <property type="component" value="Unassembled WGS sequence"/>
</dbReference>
<name>A0A4Q9P7S1_9APHY</name>
<feature type="compositionally biased region" description="Polar residues" evidence="1">
    <location>
        <begin position="854"/>
        <end position="875"/>
    </location>
</feature>
<feature type="compositionally biased region" description="Basic and acidic residues" evidence="1">
    <location>
        <begin position="818"/>
        <end position="836"/>
    </location>
</feature>
<feature type="compositionally biased region" description="Basic and acidic residues" evidence="1">
    <location>
        <begin position="954"/>
        <end position="973"/>
    </location>
</feature>
<evidence type="ECO:0000313" key="2">
    <source>
        <dbReference type="EMBL" id="TBU57852.1"/>
    </source>
</evidence>
<gene>
    <name evidence="2" type="ORF">BD310DRAFT_928488</name>
</gene>
<evidence type="ECO:0000313" key="3">
    <source>
        <dbReference type="Proteomes" id="UP000292082"/>
    </source>
</evidence>
<proteinExistence type="predicted"/>
<feature type="compositionally biased region" description="Basic and acidic residues" evidence="1">
    <location>
        <begin position="471"/>
        <end position="485"/>
    </location>
</feature>
<feature type="compositionally biased region" description="Low complexity" evidence="1">
    <location>
        <begin position="1071"/>
        <end position="1080"/>
    </location>
</feature>
<feature type="compositionally biased region" description="Polar residues" evidence="1">
    <location>
        <begin position="486"/>
        <end position="500"/>
    </location>
</feature>
<accession>A0A4Q9P7S1</accession>
<dbReference type="STRING" id="114155.A0A4Q9P7S1"/>
<evidence type="ECO:0000256" key="1">
    <source>
        <dbReference type="SAM" id="MobiDB-lite"/>
    </source>
</evidence>
<feature type="region of interest" description="Disordered" evidence="1">
    <location>
        <begin position="519"/>
        <end position="542"/>
    </location>
</feature>